<feature type="domain" description="Solute-binding protein family 5" evidence="1">
    <location>
        <begin position="8"/>
        <end position="175"/>
    </location>
</feature>
<dbReference type="InterPro" id="IPR039424">
    <property type="entry name" value="SBP_5"/>
</dbReference>
<evidence type="ECO:0000259" key="1">
    <source>
        <dbReference type="Pfam" id="PF00496"/>
    </source>
</evidence>
<dbReference type="AlphaFoldDB" id="X1P7U3"/>
<dbReference type="GO" id="GO:0015833">
    <property type="term" value="P:peptide transport"/>
    <property type="evidence" value="ECO:0007669"/>
    <property type="project" value="TreeGrafter"/>
</dbReference>
<gene>
    <name evidence="2" type="ORF">S06H3_45707</name>
</gene>
<dbReference type="InterPro" id="IPR000914">
    <property type="entry name" value="SBP_5_dom"/>
</dbReference>
<feature type="non-terminal residue" evidence="2">
    <location>
        <position position="257"/>
    </location>
</feature>
<proteinExistence type="predicted"/>
<dbReference type="Pfam" id="PF00496">
    <property type="entry name" value="SBP_bac_5"/>
    <property type="match status" value="1"/>
</dbReference>
<reference evidence="2" key="1">
    <citation type="journal article" date="2014" name="Front. Microbiol.">
        <title>High frequency of phylogenetically diverse reductive dehalogenase-homologous genes in deep subseafloor sedimentary metagenomes.</title>
        <authorList>
            <person name="Kawai M."/>
            <person name="Futagami T."/>
            <person name="Toyoda A."/>
            <person name="Takaki Y."/>
            <person name="Nishi S."/>
            <person name="Hori S."/>
            <person name="Arai W."/>
            <person name="Tsubouchi T."/>
            <person name="Morono Y."/>
            <person name="Uchiyama I."/>
            <person name="Ito T."/>
            <person name="Fujiyama A."/>
            <person name="Inagaki F."/>
            <person name="Takami H."/>
        </authorList>
    </citation>
    <scope>NUCLEOTIDE SEQUENCE</scope>
    <source>
        <strain evidence="2">Expedition CK06-06</strain>
    </source>
</reference>
<organism evidence="2">
    <name type="scientific">marine sediment metagenome</name>
    <dbReference type="NCBI Taxonomy" id="412755"/>
    <lineage>
        <taxon>unclassified sequences</taxon>
        <taxon>metagenomes</taxon>
        <taxon>ecological metagenomes</taxon>
    </lineage>
</organism>
<comment type="caution">
    <text evidence="2">The sequence shown here is derived from an EMBL/GenBank/DDBJ whole genome shotgun (WGS) entry which is preliminary data.</text>
</comment>
<dbReference type="Gene3D" id="3.40.190.10">
    <property type="entry name" value="Periplasmic binding protein-like II"/>
    <property type="match status" value="1"/>
</dbReference>
<dbReference type="PANTHER" id="PTHR30290">
    <property type="entry name" value="PERIPLASMIC BINDING COMPONENT OF ABC TRANSPORTER"/>
    <property type="match status" value="1"/>
</dbReference>
<name>X1P7U3_9ZZZZ</name>
<accession>X1P7U3</accession>
<protein>
    <recommendedName>
        <fullName evidence="1">Solute-binding protein family 5 domain-containing protein</fullName>
    </recommendedName>
</protein>
<dbReference type="SUPFAM" id="SSF53850">
    <property type="entry name" value="Periplasmic binding protein-like II"/>
    <property type="match status" value="1"/>
</dbReference>
<sequence>MMETNPELLYRLFAPSGSSVIFMRTDIEGSPWADVKVRQALSLAIDQQAIADEFYMGNAYVITWPIMPYHTSSYTPLEELPTNLRELFEYHPEKAKELLAEAGYPSGFKCQVNITAGAADIMSVVMEYFADVGIEMELVVHEGGAFGSVIYGRQYTDMIYSWWGNSDPDAATIWANGGAPQSIYNFSNVVDLLAEEYSDTIKVMLDPLERAELRRVENLRQMELCWEIPLPASSGYAFWGPWLKGYHGEAGIGPTAE</sequence>
<dbReference type="Gene3D" id="3.10.105.10">
    <property type="entry name" value="Dipeptide-binding Protein, Domain 3"/>
    <property type="match status" value="1"/>
</dbReference>
<dbReference type="GO" id="GO:1904680">
    <property type="term" value="F:peptide transmembrane transporter activity"/>
    <property type="evidence" value="ECO:0007669"/>
    <property type="project" value="TreeGrafter"/>
</dbReference>
<evidence type="ECO:0000313" key="2">
    <source>
        <dbReference type="EMBL" id="GAI35095.1"/>
    </source>
</evidence>
<dbReference type="EMBL" id="BARV01028567">
    <property type="protein sequence ID" value="GAI35095.1"/>
    <property type="molecule type" value="Genomic_DNA"/>
</dbReference>